<dbReference type="GO" id="GO:0004818">
    <property type="term" value="F:glutamate-tRNA ligase activity"/>
    <property type="evidence" value="ECO:0007669"/>
    <property type="project" value="TreeGrafter"/>
</dbReference>
<dbReference type="Proteomes" id="UP000294575">
    <property type="component" value="Unassembled WGS sequence"/>
</dbReference>
<dbReference type="InterPro" id="IPR014729">
    <property type="entry name" value="Rossmann-like_a/b/a_fold"/>
</dbReference>
<keyword evidence="2 7" id="KW-0479">Metal-binding</keyword>
<feature type="binding site" evidence="7">
    <location>
        <position position="120"/>
    </location>
    <ligand>
        <name>Zn(2+)</name>
        <dbReference type="ChEBI" id="CHEBI:29105"/>
    </ligand>
</feature>
<dbReference type="GO" id="GO:0005524">
    <property type="term" value="F:ATP binding"/>
    <property type="evidence" value="ECO:0007669"/>
    <property type="project" value="UniProtKB-KW"/>
</dbReference>
<dbReference type="GO" id="GO:0008270">
    <property type="term" value="F:zinc ion binding"/>
    <property type="evidence" value="ECO:0007669"/>
    <property type="project" value="UniProtKB-UniRule"/>
</dbReference>
<reference evidence="10 11" key="1">
    <citation type="submission" date="2019-03" db="EMBL/GenBank/DDBJ databases">
        <title>Genomic Encyclopedia of Type Strains, Phase IV (KMG-IV): sequencing the most valuable type-strain genomes for metagenomic binning, comparative biology and taxonomic classification.</title>
        <authorList>
            <person name="Goeker M."/>
        </authorList>
    </citation>
    <scope>NUCLEOTIDE SEQUENCE [LARGE SCALE GENOMIC DNA]</scope>
    <source>
        <strain evidence="10 11">DSM 28679</strain>
    </source>
</reference>
<dbReference type="Pfam" id="PF00749">
    <property type="entry name" value="tRNA-synt_1c"/>
    <property type="match status" value="1"/>
</dbReference>
<dbReference type="InterPro" id="IPR000924">
    <property type="entry name" value="Glu/Gln-tRNA-synth"/>
</dbReference>
<dbReference type="EC" id="6.1.1.-" evidence="7"/>
<gene>
    <name evidence="7" type="primary">gluQ</name>
    <name evidence="10" type="ORF">DFQ45_102324</name>
</gene>
<dbReference type="HAMAP" id="MF_01428">
    <property type="entry name" value="Glu_Q_tRNA_synth"/>
    <property type="match status" value="1"/>
</dbReference>
<feature type="short sequence motif" description="'HIGH' region" evidence="7">
    <location>
        <begin position="9"/>
        <end position="19"/>
    </location>
</feature>
<keyword evidence="8" id="KW-0648">Protein biosynthesis</keyword>
<feature type="binding site" evidence="7">
    <location>
        <position position="124"/>
    </location>
    <ligand>
        <name>Zn(2+)</name>
        <dbReference type="ChEBI" id="CHEBI:29105"/>
    </ligand>
</feature>
<evidence type="ECO:0000313" key="11">
    <source>
        <dbReference type="Proteomes" id="UP000294575"/>
    </source>
</evidence>
<evidence type="ECO:0000256" key="2">
    <source>
        <dbReference type="ARBA" id="ARBA00022723"/>
    </source>
</evidence>
<dbReference type="PANTHER" id="PTHR43311">
    <property type="entry name" value="GLUTAMATE--TRNA LIGASE"/>
    <property type="match status" value="1"/>
</dbReference>
<dbReference type="PANTHER" id="PTHR43311:SF1">
    <property type="entry name" value="GLUTAMYL-Q TRNA(ASP) SYNTHETASE"/>
    <property type="match status" value="1"/>
</dbReference>
<comment type="caution">
    <text evidence="10">The sequence shown here is derived from an EMBL/GenBank/DDBJ whole genome shotgun (WGS) entry which is preliminary data.</text>
</comment>
<comment type="similarity">
    <text evidence="7">Belongs to the class-I aminoacyl-tRNA synthetase family. GluQ subfamily.</text>
</comment>
<evidence type="ECO:0000256" key="1">
    <source>
        <dbReference type="ARBA" id="ARBA00022598"/>
    </source>
</evidence>
<dbReference type="OrthoDB" id="9807503at2"/>
<keyword evidence="1 7" id="KW-0436">Ligase</keyword>
<dbReference type="EMBL" id="SNYK01000002">
    <property type="protein sequence ID" value="TDQ39622.1"/>
    <property type="molecule type" value="Genomic_DNA"/>
</dbReference>
<comment type="function">
    <text evidence="7">Catalyzes the tRNA-independent activation of glutamate in presence of ATP and the subsequent transfer of glutamate onto a tRNA(Asp). Glutamate is transferred on the 2-amino-5-(4,5-dihydroxy-2-cyclopenten-1-yl) moiety of the queuosine in the wobble position of the QUC anticodon.</text>
</comment>
<dbReference type="NCBIfam" id="NF004315">
    <property type="entry name" value="PRK05710.1-4"/>
    <property type="match status" value="1"/>
</dbReference>
<feature type="binding site" evidence="7">
    <location>
        <position position="243"/>
    </location>
    <ligand>
        <name>ATP</name>
        <dbReference type="ChEBI" id="CHEBI:30616"/>
    </ligand>
</feature>
<dbReference type="GO" id="GO:0006400">
    <property type="term" value="P:tRNA modification"/>
    <property type="evidence" value="ECO:0007669"/>
    <property type="project" value="InterPro"/>
</dbReference>
<dbReference type="AlphaFoldDB" id="A0A4R6U2N6"/>
<evidence type="ECO:0000313" key="10">
    <source>
        <dbReference type="EMBL" id="TDQ39622.1"/>
    </source>
</evidence>
<evidence type="ECO:0000256" key="3">
    <source>
        <dbReference type="ARBA" id="ARBA00022741"/>
    </source>
</evidence>
<feature type="binding site" evidence="7">
    <location>
        <position position="202"/>
    </location>
    <ligand>
        <name>L-glutamate</name>
        <dbReference type="ChEBI" id="CHEBI:29985"/>
    </ligand>
</feature>
<evidence type="ECO:0000256" key="4">
    <source>
        <dbReference type="ARBA" id="ARBA00022833"/>
    </source>
</evidence>
<dbReference type="RefSeq" id="WP_101496577.1">
    <property type="nucleotide sequence ID" value="NZ_LNJZ01000006.1"/>
</dbReference>
<keyword evidence="5 7" id="KW-0067">ATP-binding</keyword>
<feature type="binding site" evidence="7">
    <location>
        <begin position="6"/>
        <end position="10"/>
    </location>
    <ligand>
        <name>L-glutamate</name>
        <dbReference type="ChEBI" id="CHEBI:29985"/>
    </ligand>
</feature>
<keyword evidence="4 7" id="KW-0862">Zinc</keyword>
<feature type="binding site" evidence="7">
    <location>
        <position position="98"/>
    </location>
    <ligand>
        <name>Zn(2+)</name>
        <dbReference type="ChEBI" id="CHEBI:29105"/>
    </ligand>
</feature>
<evidence type="ECO:0000256" key="7">
    <source>
        <dbReference type="HAMAP-Rule" id="MF_01428"/>
    </source>
</evidence>
<keyword evidence="6 7" id="KW-0030">Aminoacyl-tRNA synthetase</keyword>
<feature type="binding site" evidence="7">
    <location>
        <position position="184"/>
    </location>
    <ligand>
        <name>L-glutamate</name>
        <dbReference type="ChEBI" id="CHEBI:29985"/>
    </ligand>
</feature>
<feature type="binding site" evidence="7">
    <location>
        <position position="100"/>
    </location>
    <ligand>
        <name>Zn(2+)</name>
        <dbReference type="ChEBI" id="CHEBI:29105"/>
    </ligand>
</feature>
<dbReference type="SUPFAM" id="SSF52374">
    <property type="entry name" value="Nucleotidylyl transferase"/>
    <property type="match status" value="1"/>
</dbReference>
<dbReference type="InterPro" id="IPR020058">
    <property type="entry name" value="Glu/Gln-tRNA-synth_Ib_cat-dom"/>
</dbReference>
<evidence type="ECO:0000256" key="8">
    <source>
        <dbReference type="RuleBase" id="RU363037"/>
    </source>
</evidence>
<protein>
    <recommendedName>
        <fullName evidence="7">Glutamyl-Q tRNA(Asp) synthetase</fullName>
        <shortName evidence="7">Glu-Q-RSs</shortName>
        <ecNumber evidence="7">6.1.1.-</ecNumber>
    </recommendedName>
</protein>
<evidence type="ECO:0000259" key="9">
    <source>
        <dbReference type="Pfam" id="PF00749"/>
    </source>
</evidence>
<keyword evidence="3 7" id="KW-0547">Nucleotide-binding</keyword>
<dbReference type="InterPro" id="IPR049940">
    <property type="entry name" value="GluQ/Sye"/>
</dbReference>
<dbReference type="PRINTS" id="PR00987">
    <property type="entry name" value="TRNASYNTHGLU"/>
</dbReference>
<proteinExistence type="inferred from homology"/>
<accession>A0A4R6U2N6</accession>
<dbReference type="GO" id="GO:0005829">
    <property type="term" value="C:cytosol"/>
    <property type="evidence" value="ECO:0007669"/>
    <property type="project" value="TreeGrafter"/>
</dbReference>
<dbReference type="InterPro" id="IPR022380">
    <property type="entry name" value="Glu-Q_tRNA(Asp)_Synthase"/>
</dbReference>
<feature type="binding site" evidence="7">
    <location>
        <position position="42"/>
    </location>
    <ligand>
        <name>L-glutamate</name>
        <dbReference type="ChEBI" id="CHEBI:29985"/>
    </ligand>
</feature>
<organism evidence="10 11">
    <name type="scientific">Thiopseudomonas denitrificans</name>
    <dbReference type="NCBI Taxonomy" id="1501432"/>
    <lineage>
        <taxon>Bacteria</taxon>
        <taxon>Pseudomonadati</taxon>
        <taxon>Pseudomonadota</taxon>
        <taxon>Gammaproteobacteria</taxon>
        <taxon>Pseudomonadales</taxon>
        <taxon>Pseudomonadaceae</taxon>
        <taxon>Thiopseudomonas</taxon>
    </lineage>
</organism>
<evidence type="ECO:0000256" key="6">
    <source>
        <dbReference type="ARBA" id="ARBA00023146"/>
    </source>
</evidence>
<sequence length="308" mass="34049">MTYRGRFAPSPTGDLHFGSLVTATASYLDARANNGQWLVRIEDVDKTRTVPGASDQILRTLEAFGFAWDGLVWVQSRRDEAYLAALERLAGQGLLYACHCSRSQIAERAVHTASDGSLVYPGTCRPESAAPLRLDELAPAAWRLRVRDEQQVCFDDLLQGTREELLGRDCGDFVLRRADGLFAYQLAVVVDDAEQGVNAVVRGSDLLGSTARQIYLQQCLGYPQPSYAHLPLATDAYGRKWSKQRLAPALQPGEASNLLWHALRFLGQPAPDELATAPLPDIWSWALAHWVLERVPHCISLRTPDVLA</sequence>
<feature type="short sequence motif" description="'KMSKS' region" evidence="7">
    <location>
        <begin position="240"/>
        <end position="244"/>
    </location>
</feature>
<name>A0A4R6U2N6_9GAMM</name>
<dbReference type="NCBIfam" id="NF004314">
    <property type="entry name" value="PRK05710.1-3"/>
    <property type="match status" value="1"/>
</dbReference>
<evidence type="ECO:0000256" key="5">
    <source>
        <dbReference type="ARBA" id="ARBA00022840"/>
    </source>
</evidence>
<dbReference type="FunFam" id="3.40.50.620:FF:000093">
    <property type="entry name" value="Glutamyl-Q tRNA(Asp) synthetase"/>
    <property type="match status" value="1"/>
</dbReference>
<feature type="domain" description="Glutamyl/glutaminyl-tRNA synthetase class Ib catalytic" evidence="9">
    <location>
        <begin position="4"/>
        <end position="247"/>
    </location>
</feature>
<dbReference type="NCBIfam" id="TIGR03838">
    <property type="entry name" value="queuosine_YadB"/>
    <property type="match status" value="1"/>
</dbReference>
<dbReference type="Gene3D" id="3.40.50.620">
    <property type="entry name" value="HUPs"/>
    <property type="match status" value="1"/>
</dbReference>
<keyword evidence="11" id="KW-1185">Reference proteome</keyword>
<comment type="cofactor">
    <cofactor evidence="7">
        <name>Zn(2+)</name>
        <dbReference type="ChEBI" id="CHEBI:29105"/>
    </cofactor>
    <text evidence="7">Binds 1 zinc ion per subunit.</text>
</comment>
<dbReference type="GO" id="GO:0006424">
    <property type="term" value="P:glutamyl-tRNA aminoacylation"/>
    <property type="evidence" value="ECO:0007669"/>
    <property type="project" value="InterPro"/>
</dbReference>